<evidence type="ECO:0000256" key="2">
    <source>
        <dbReference type="ARBA" id="ARBA00023276"/>
    </source>
</evidence>
<evidence type="ECO:0000259" key="3">
    <source>
        <dbReference type="Pfam" id="PF05368"/>
    </source>
</evidence>
<dbReference type="AlphaFoldDB" id="A0A402A8P4"/>
<dbReference type="GO" id="GO:0015979">
    <property type="term" value="P:photosynthesis"/>
    <property type="evidence" value="ECO:0007669"/>
    <property type="project" value="UniProtKB-KW"/>
</dbReference>
<dbReference type="Gene3D" id="3.40.50.720">
    <property type="entry name" value="NAD(P)-binding Rossmann-like Domain"/>
    <property type="match status" value="1"/>
</dbReference>
<reference evidence="5" key="1">
    <citation type="submission" date="2018-12" db="EMBL/GenBank/DDBJ databases">
        <title>Tengunoibacter tsumagoiensis gen. nov., sp. nov., Dictyobacter kobayashii sp. nov., D. alpinus sp. nov., and D. joshuensis sp. nov. and description of Dictyobacteraceae fam. nov. within the order Ktedonobacterales isolated from Tengu-no-mugimeshi.</title>
        <authorList>
            <person name="Wang C.M."/>
            <person name="Zheng Y."/>
            <person name="Sakai Y."/>
            <person name="Toyoda A."/>
            <person name="Minakuchi Y."/>
            <person name="Abe K."/>
            <person name="Yokota A."/>
            <person name="Yabe S."/>
        </authorList>
    </citation>
    <scope>NUCLEOTIDE SEQUENCE [LARGE SCALE GENOMIC DNA]</scope>
    <source>
        <strain evidence="5">Uno3</strain>
    </source>
</reference>
<dbReference type="PANTHER" id="PTHR47128">
    <property type="match status" value="1"/>
</dbReference>
<dbReference type="GO" id="GO:0009523">
    <property type="term" value="C:photosystem II"/>
    <property type="evidence" value="ECO:0007669"/>
    <property type="project" value="UniProtKB-KW"/>
</dbReference>
<comment type="caution">
    <text evidence="4">The sequence shown here is derived from an EMBL/GenBank/DDBJ whole genome shotgun (WGS) entry which is preliminary data.</text>
</comment>
<dbReference type="InterPro" id="IPR036291">
    <property type="entry name" value="NAD(P)-bd_dom_sf"/>
</dbReference>
<evidence type="ECO:0000256" key="1">
    <source>
        <dbReference type="ARBA" id="ARBA00022531"/>
    </source>
</evidence>
<sequence>MSTILVTGATGTLGNEVVQQLHTRGHHVRAYTRQAQPAVPTGVAVFQGDIRDGSGLEKATKGVDAIIHCATFFGEVKATDLDGTSHLIKAAQAHGAPHLIYVSIAGIDHSPFSYFQAKLGVEHLIEQSTLPWSILRVTQFHPYILSLIKDWEDEQTSTITVPAGTRFQPIDTREVAAALVQLVEQEAAGHIPDIGGPEILTIEDMIETYQRVLHKKGVIRAEGPEVLSGEYYDAFRSDEKLIPDRAVARITWERFLQEWAEKLLK</sequence>
<accession>A0A402A8P4</accession>
<name>A0A402A8P4_9CHLR</name>
<feature type="domain" description="NmrA-like" evidence="3">
    <location>
        <begin position="2"/>
        <end position="216"/>
    </location>
</feature>
<evidence type="ECO:0000313" key="5">
    <source>
        <dbReference type="Proteomes" id="UP000287352"/>
    </source>
</evidence>
<keyword evidence="5" id="KW-1185">Reference proteome</keyword>
<dbReference type="PANTHER" id="PTHR47128:SF2">
    <property type="entry name" value="PROTEIN HIGH CHLOROPHYLL FLUORESCENCE PHENOTYPE 244, CHLOROPLASTIC"/>
    <property type="match status" value="1"/>
</dbReference>
<proteinExistence type="predicted"/>
<dbReference type="InterPro" id="IPR044256">
    <property type="entry name" value="HCF244-like"/>
</dbReference>
<keyword evidence="2" id="KW-0604">Photosystem II</keyword>
<dbReference type="EMBL" id="BIFR01000002">
    <property type="protein sequence ID" value="GCE15530.1"/>
    <property type="molecule type" value="Genomic_DNA"/>
</dbReference>
<dbReference type="InterPro" id="IPR008030">
    <property type="entry name" value="NmrA-like"/>
</dbReference>
<dbReference type="SUPFAM" id="SSF51735">
    <property type="entry name" value="NAD(P)-binding Rossmann-fold domains"/>
    <property type="match status" value="1"/>
</dbReference>
<protein>
    <submittedName>
        <fullName evidence="4">Nucleotide-diphosphate-sugar epimerase</fullName>
    </submittedName>
</protein>
<evidence type="ECO:0000313" key="4">
    <source>
        <dbReference type="EMBL" id="GCE15530.1"/>
    </source>
</evidence>
<dbReference type="Pfam" id="PF05368">
    <property type="entry name" value="NmrA"/>
    <property type="match status" value="1"/>
</dbReference>
<organism evidence="4 5">
    <name type="scientific">Tengunoibacter tsumagoiensis</name>
    <dbReference type="NCBI Taxonomy" id="2014871"/>
    <lineage>
        <taxon>Bacteria</taxon>
        <taxon>Bacillati</taxon>
        <taxon>Chloroflexota</taxon>
        <taxon>Ktedonobacteria</taxon>
        <taxon>Ktedonobacterales</taxon>
        <taxon>Dictyobacteraceae</taxon>
        <taxon>Tengunoibacter</taxon>
    </lineage>
</organism>
<keyword evidence="1" id="KW-0602">Photosynthesis</keyword>
<dbReference type="Proteomes" id="UP000287352">
    <property type="component" value="Unassembled WGS sequence"/>
</dbReference>
<gene>
    <name evidence="4" type="ORF">KTT_53890</name>
</gene>
<dbReference type="RefSeq" id="WP_161975787.1">
    <property type="nucleotide sequence ID" value="NZ_BIFR01000002.1"/>
</dbReference>